<proteinExistence type="predicted"/>
<dbReference type="Proteomes" id="UP001283361">
    <property type="component" value="Unassembled WGS sequence"/>
</dbReference>
<protein>
    <submittedName>
        <fullName evidence="1">Uncharacterized protein</fullName>
    </submittedName>
</protein>
<reference evidence="1" key="1">
    <citation type="journal article" date="2023" name="G3 (Bethesda)">
        <title>A reference genome for the long-term kleptoplast-retaining sea slug Elysia crispata morphotype clarki.</title>
        <authorList>
            <person name="Eastman K.E."/>
            <person name="Pendleton A.L."/>
            <person name="Shaikh M.A."/>
            <person name="Suttiyut T."/>
            <person name="Ogas R."/>
            <person name="Tomko P."/>
            <person name="Gavelis G."/>
            <person name="Widhalm J.R."/>
            <person name="Wisecaver J.H."/>
        </authorList>
    </citation>
    <scope>NUCLEOTIDE SEQUENCE</scope>
    <source>
        <strain evidence="1">ECLA1</strain>
    </source>
</reference>
<organism evidence="1 2">
    <name type="scientific">Elysia crispata</name>
    <name type="common">lettuce slug</name>
    <dbReference type="NCBI Taxonomy" id="231223"/>
    <lineage>
        <taxon>Eukaryota</taxon>
        <taxon>Metazoa</taxon>
        <taxon>Spiralia</taxon>
        <taxon>Lophotrochozoa</taxon>
        <taxon>Mollusca</taxon>
        <taxon>Gastropoda</taxon>
        <taxon>Heterobranchia</taxon>
        <taxon>Euthyneura</taxon>
        <taxon>Panpulmonata</taxon>
        <taxon>Sacoglossa</taxon>
        <taxon>Placobranchoidea</taxon>
        <taxon>Plakobranchidae</taxon>
        <taxon>Elysia</taxon>
    </lineage>
</organism>
<dbReference type="AlphaFoldDB" id="A0AAE1D534"/>
<name>A0AAE1D534_9GAST</name>
<comment type="caution">
    <text evidence="1">The sequence shown here is derived from an EMBL/GenBank/DDBJ whole genome shotgun (WGS) entry which is preliminary data.</text>
</comment>
<accession>A0AAE1D534</accession>
<evidence type="ECO:0000313" key="1">
    <source>
        <dbReference type="EMBL" id="KAK3756778.1"/>
    </source>
</evidence>
<keyword evidence="2" id="KW-1185">Reference proteome</keyword>
<dbReference type="EMBL" id="JAWDGP010005472">
    <property type="protein sequence ID" value="KAK3756778.1"/>
    <property type="molecule type" value="Genomic_DNA"/>
</dbReference>
<evidence type="ECO:0000313" key="2">
    <source>
        <dbReference type="Proteomes" id="UP001283361"/>
    </source>
</evidence>
<feature type="non-terminal residue" evidence="1">
    <location>
        <position position="1"/>
    </location>
</feature>
<gene>
    <name evidence="1" type="ORF">RRG08_050226</name>
</gene>
<sequence length="51" mass="5530">TTQQFTETLDRMLSTPGTSLITSQGTPRPPGPRCCLGYGRCLLQSICQVSE</sequence>